<dbReference type="RefSeq" id="WP_086652311.1">
    <property type="nucleotide sequence ID" value="NZ_JOMQ01000097.1"/>
</dbReference>
<proteinExistence type="predicted"/>
<gene>
    <name evidence="2" type="ORF">HK14_15720</name>
</gene>
<dbReference type="Proteomes" id="UP000196086">
    <property type="component" value="Unassembled WGS sequence"/>
</dbReference>
<evidence type="ECO:0008006" key="4">
    <source>
        <dbReference type="Google" id="ProtNLM"/>
    </source>
</evidence>
<dbReference type="Pfam" id="PF10009">
    <property type="entry name" value="DUF2252"/>
    <property type="match status" value="1"/>
</dbReference>
<protein>
    <recommendedName>
        <fullName evidence="4">DUF2252 domain-containing protein</fullName>
    </recommendedName>
</protein>
<evidence type="ECO:0000256" key="1">
    <source>
        <dbReference type="SAM" id="MobiDB-lite"/>
    </source>
</evidence>
<name>A0A1Z5YR60_9PROT</name>
<feature type="compositionally biased region" description="Polar residues" evidence="1">
    <location>
        <begin position="1"/>
        <end position="18"/>
    </location>
</feature>
<dbReference type="PANTHER" id="PTHR39441">
    <property type="entry name" value="DUF2252 DOMAIN-CONTAINING PROTEIN"/>
    <property type="match status" value="1"/>
</dbReference>
<dbReference type="AlphaFoldDB" id="A0A1Z5YR60"/>
<accession>A0A1Z5YR60</accession>
<dbReference type="EMBL" id="JOMQ01000097">
    <property type="protein sequence ID" value="OUI98223.1"/>
    <property type="molecule type" value="Genomic_DNA"/>
</dbReference>
<dbReference type="PANTHER" id="PTHR39441:SF1">
    <property type="entry name" value="DUF2252 DOMAIN-CONTAINING PROTEIN"/>
    <property type="match status" value="1"/>
</dbReference>
<dbReference type="InterPro" id="IPR018721">
    <property type="entry name" value="DUF2252"/>
</dbReference>
<sequence length="464" mass="50019">MPAQNTTPYPTRKQSTQLGAARRKAVPRTAHATWDVPKHRADPVALLATQGLSRIQALLPVRYDRMKVSPFTFLRGAAVVMASDLASTPTSGIRVQSCGDCHLANFGSYASPEGVPVFDINDFDETLDAPFEWDIKRLGTSLVLAGLEGGFSNKAAHQLAESMTLAYCRQITQLSALSPLQIWASKIDLTAALASFKNTKVRSQTEKLLAQRLESAKTHFGLVAEDQTTPRFKEKPPLIMRIPEQESAVRTAFARYVATQPPERAILLQHYRLQDVIFKVVGISSVGTFCAIGLFTTADGEPLLLQIKEAQPSVLASAAGPSPFANQGERVVTGQRIMQAVSDTFLGWTHTSAANSADTPDLTGSGRQFYVRRLKDSRLAAVGSDVAQDGLPDYATLCGITLARAHARSGNTSLIAGYVGKGPAFAKAIAEFSVAYAAQTHTDWQAFTAALQHGALRNAEHTTP</sequence>
<reference evidence="2 3" key="1">
    <citation type="submission" date="2014-06" db="EMBL/GenBank/DDBJ databases">
        <authorList>
            <person name="Ju J."/>
            <person name="Zhang J."/>
        </authorList>
    </citation>
    <scope>NUCLEOTIDE SEQUENCE [LARGE SCALE GENOMIC DNA]</scope>
    <source>
        <strain evidence="2 3">DsW_47</strain>
    </source>
</reference>
<evidence type="ECO:0000313" key="3">
    <source>
        <dbReference type="Proteomes" id="UP000196086"/>
    </source>
</evidence>
<comment type="caution">
    <text evidence="2">The sequence shown here is derived from an EMBL/GenBank/DDBJ whole genome shotgun (WGS) entry which is preliminary data.</text>
</comment>
<evidence type="ECO:0000313" key="2">
    <source>
        <dbReference type="EMBL" id="OUI98223.1"/>
    </source>
</evidence>
<feature type="region of interest" description="Disordered" evidence="1">
    <location>
        <begin position="1"/>
        <end position="23"/>
    </location>
</feature>
<dbReference type="OrthoDB" id="1491115at2"/>
<organism evidence="2 3">
    <name type="scientific">Acetobacter cibinongensis</name>
    <dbReference type="NCBI Taxonomy" id="146475"/>
    <lineage>
        <taxon>Bacteria</taxon>
        <taxon>Pseudomonadati</taxon>
        <taxon>Pseudomonadota</taxon>
        <taxon>Alphaproteobacteria</taxon>
        <taxon>Acetobacterales</taxon>
        <taxon>Acetobacteraceae</taxon>
        <taxon>Acetobacter</taxon>
    </lineage>
</organism>